<accession>A0ABP8JKW8</accession>
<keyword evidence="1" id="KW-0812">Transmembrane</keyword>
<comment type="caution">
    <text evidence="2">The sequence shown here is derived from an EMBL/GenBank/DDBJ whole genome shotgun (WGS) entry which is preliminary data.</text>
</comment>
<gene>
    <name evidence="2" type="ORF">GCM10023186_42780</name>
</gene>
<sequence>MGFLLSAILILAVFSLNELVFNIILYVFILASFLFVLLSIVNVVLCIQAGKLIISNEHASFGGLVNAGFDIEKVILLSYIAPINQEMGFYSWGGEIYSTNKEVYYIYNASGDALKKLTEVYAGKVSFRRPRWFEYPFSVFFGMMFNGLIGL</sequence>
<evidence type="ECO:0000256" key="1">
    <source>
        <dbReference type="SAM" id="Phobius"/>
    </source>
</evidence>
<evidence type="ECO:0008006" key="4">
    <source>
        <dbReference type="Google" id="ProtNLM"/>
    </source>
</evidence>
<feature type="transmembrane region" description="Helical" evidence="1">
    <location>
        <begin position="132"/>
        <end position="149"/>
    </location>
</feature>
<keyword evidence="1" id="KW-0472">Membrane</keyword>
<keyword evidence="3" id="KW-1185">Reference proteome</keyword>
<feature type="transmembrane region" description="Helical" evidence="1">
    <location>
        <begin position="25"/>
        <end position="47"/>
    </location>
</feature>
<keyword evidence="1" id="KW-1133">Transmembrane helix</keyword>
<reference evidence="3" key="1">
    <citation type="journal article" date="2019" name="Int. J. Syst. Evol. Microbiol.">
        <title>The Global Catalogue of Microorganisms (GCM) 10K type strain sequencing project: providing services to taxonomists for standard genome sequencing and annotation.</title>
        <authorList>
            <consortium name="The Broad Institute Genomics Platform"/>
            <consortium name="The Broad Institute Genome Sequencing Center for Infectious Disease"/>
            <person name="Wu L."/>
            <person name="Ma J."/>
        </authorList>
    </citation>
    <scope>NUCLEOTIDE SEQUENCE [LARGE SCALE GENOMIC DNA]</scope>
    <source>
        <strain evidence="3">JCM 17924</strain>
    </source>
</reference>
<evidence type="ECO:0000313" key="2">
    <source>
        <dbReference type="EMBL" id="GAA4392375.1"/>
    </source>
</evidence>
<dbReference type="Proteomes" id="UP001500454">
    <property type="component" value="Unassembled WGS sequence"/>
</dbReference>
<protein>
    <recommendedName>
        <fullName evidence="4">PH domain-containing protein</fullName>
    </recommendedName>
</protein>
<dbReference type="EMBL" id="BAABHA010000015">
    <property type="protein sequence ID" value="GAA4392375.1"/>
    <property type="molecule type" value="Genomic_DNA"/>
</dbReference>
<organism evidence="2 3">
    <name type="scientific">Hymenobacter koreensis</name>
    <dbReference type="NCBI Taxonomy" id="1084523"/>
    <lineage>
        <taxon>Bacteria</taxon>
        <taxon>Pseudomonadati</taxon>
        <taxon>Bacteroidota</taxon>
        <taxon>Cytophagia</taxon>
        <taxon>Cytophagales</taxon>
        <taxon>Hymenobacteraceae</taxon>
        <taxon>Hymenobacter</taxon>
    </lineage>
</organism>
<name>A0ABP8JKW8_9BACT</name>
<evidence type="ECO:0000313" key="3">
    <source>
        <dbReference type="Proteomes" id="UP001500454"/>
    </source>
</evidence>
<proteinExistence type="predicted"/>
<dbReference type="RefSeq" id="WP_345227588.1">
    <property type="nucleotide sequence ID" value="NZ_BAABHA010000015.1"/>
</dbReference>